<evidence type="ECO:0000256" key="1">
    <source>
        <dbReference type="SAM" id="Phobius"/>
    </source>
</evidence>
<accession>A0A7X2D4Z8</accession>
<dbReference type="OrthoDB" id="7855510at2"/>
<keyword evidence="1" id="KW-1133">Transmembrane helix</keyword>
<sequence>MSDALAAILTGAAVTYGWRWLGTTLAGRLRSDSAFMRWCGCVAHGLLAALIARMVVLPVGPLEGTPLAARLGGVAVALVVFFALGRNILLAVMAGAGALVGWVWLGWP</sequence>
<dbReference type="Proteomes" id="UP000434582">
    <property type="component" value="Unassembled WGS sequence"/>
</dbReference>
<feature type="transmembrane region" description="Helical" evidence="1">
    <location>
        <begin position="35"/>
        <end position="55"/>
    </location>
</feature>
<keyword evidence="1" id="KW-0812">Transmembrane</keyword>
<dbReference type="Pfam" id="PF05437">
    <property type="entry name" value="AzlD"/>
    <property type="match status" value="1"/>
</dbReference>
<organism evidence="2 3">
    <name type="scientific">Roseospira navarrensis</name>
    <dbReference type="NCBI Taxonomy" id="140058"/>
    <lineage>
        <taxon>Bacteria</taxon>
        <taxon>Pseudomonadati</taxon>
        <taxon>Pseudomonadota</taxon>
        <taxon>Alphaproteobacteria</taxon>
        <taxon>Rhodospirillales</taxon>
        <taxon>Rhodospirillaceae</taxon>
        <taxon>Roseospira</taxon>
    </lineage>
</organism>
<dbReference type="EMBL" id="WIVE01000024">
    <property type="protein sequence ID" value="MQX36685.1"/>
    <property type="molecule type" value="Genomic_DNA"/>
</dbReference>
<feature type="transmembrane region" description="Helical" evidence="1">
    <location>
        <begin position="90"/>
        <end position="107"/>
    </location>
</feature>
<gene>
    <name evidence="2" type="ORF">GHC57_09170</name>
</gene>
<dbReference type="InterPro" id="IPR008407">
    <property type="entry name" value="Brnchd-chn_aa_trnsp_AzlD"/>
</dbReference>
<keyword evidence="3" id="KW-1185">Reference proteome</keyword>
<comment type="caution">
    <text evidence="2">The sequence shown here is derived from an EMBL/GenBank/DDBJ whole genome shotgun (WGS) entry which is preliminary data.</text>
</comment>
<proteinExistence type="predicted"/>
<reference evidence="2 3" key="1">
    <citation type="submission" date="2019-10" db="EMBL/GenBank/DDBJ databases">
        <title>Draft whole-genome sequence of the purple nonsulfur photosynthetic bacterium Roseospira navarrensis DSM 15114.</title>
        <authorList>
            <person name="Kyndt J.A."/>
            <person name="Meyer T.E."/>
        </authorList>
    </citation>
    <scope>NUCLEOTIDE SEQUENCE [LARGE SCALE GENOMIC DNA]</scope>
    <source>
        <strain evidence="2 3">DSM 15114</strain>
    </source>
</reference>
<evidence type="ECO:0000313" key="3">
    <source>
        <dbReference type="Proteomes" id="UP000434582"/>
    </source>
</evidence>
<dbReference type="RefSeq" id="WP_153343401.1">
    <property type="nucleotide sequence ID" value="NZ_WIVE01000024.1"/>
</dbReference>
<protein>
    <submittedName>
        <fullName evidence="2">AzlD domain-containing protein</fullName>
    </submittedName>
</protein>
<keyword evidence="1" id="KW-0472">Membrane</keyword>
<name>A0A7X2D4Z8_9PROT</name>
<dbReference type="AlphaFoldDB" id="A0A7X2D4Z8"/>
<feature type="transmembrane region" description="Helical" evidence="1">
    <location>
        <begin position="67"/>
        <end position="84"/>
    </location>
</feature>
<evidence type="ECO:0000313" key="2">
    <source>
        <dbReference type="EMBL" id="MQX36685.1"/>
    </source>
</evidence>